<dbReference type="Gene3D" id="3.40.50.1820">
    <property type="entry name" value="alpha/beta hydrolase"/>
    <property type="match status" value="1"/>
</dbReference>
<dbReference type="Pfam" id="PF00975">
    <property type="entry name" value="Thioesterase"/>
    <property type="match status" value="1"/>
</dbReference>
<feature type="domain" description="Thioesterase" evidence="2">
    <location>
        <begin position="33"/>
        <end position="253"/>
    </location>
</feature>
<comment type="caution">
    <text evidence="3">The sequence shown here is derived from an EMBL/GenBank/DDBJ whole genome shotgun (WGS) entry which is preliminary data.</text>
</comment>
<accession>A0A433ZWL7</accession>
<gene>
    <name evidence="3" type="ORF">CKG00_09175</name>
</gene>
<organism evidence="3 4">
    <name type="scientific">Morganella morganii</name>
    <name type="common">Proteus morganii</name>
    <dbReference type="NCBI Taxonomy" id="582"/>
    <lineage>
        <taxon>Bacteria</taxon>
        <taxon>Pseudomonadati</taxon>
        <taxon>Pseudomonadota</taxon>
        <taxon>Gammaproteobacteria</taxon>
        <taxon>Enterobacterales</taxon>
        <taxon>Morganellaceae</taxon>
        <taxon>Morganella</taxon>
    </lineage>
</organism>
<evidence type="ECO:0000313" key="3">
    <source>
        <dbReference type="EMBL" id="RUT66538.1"/>
    </source>
</evidence>
<evidence type="ECO:0000313" key="4">
    <source>
        <dbReference type="Proteomes" id="UP000286908"/>
    </source>
</evidence>
<protein>
    <recommendedName>
        <fullName evidence="2">Thioesterase domain-containing protein</fullName>
    </recommendedName>
</protein>
<dbReference type="PANTHER" id="PTHR11487:SF0">
    <property type="entry name" value="S-ACYL FATTY ACID SYNTHASE THIOESTERASE, MEDIUM CHAIN"/>
    <property type="match status" value="1"/>
</dbReference>
<reference evidence="3 4" key="1">
    <citation type="submission" date="2017-08" db="EMBL/GenBank/DDBJ databases">
        <title>Draft genome sequence of pheromone producing symbiont Morganella morganii, of the female New Zealand grass grub Costelytra giveni.</title>
        <authorList>
            <person name="Laugraud A."/>
            <person name="Young S.D."/>
            <person name="Hurst M.H."/>
        </authorList>
    </citation>
    <scope>NUCLEOTIDE SEQUENCE [LARGE SCALE GENOMIC DNA]</scope>
    <source>
        <strain evidence="3 4">MMsCG</strain>
    </source>
</reference>
<dbReference type="AlphaFoldDB" id="A0A433ZWL7"/>
<evidence type="ECO:0000259" key="2">
    <source>
        <dbReference type="Pfam" id="PF00975"/>
    </source>
</evidence>
<sequence>MPATGVASRMNHGFGQNHWFTTAREARPDDSVLYCLAHAGGNAEDYLRWQSGLSNDLLMKAVILPGTGRRYAEDYPADINTLTDTIAAAIAQEADKTFYLFGHSMGAILAWEVAKKLRTSANGLLISASLSPTEIPSPRIVKMAEMDNHTFIQEVAYFNGIDANLAHNPLINDIVSEKLKRDFKLISGYRHQYSAPIGTPIMAIVGENDAHVPLESLLKWQAHTQYFFGAKQVSGNHFYFNDYPEIIINAIDEIIRQSRKKIDDNSIFI</sequence>
<dbReference type="GO" id="GO:0008610">
    <property type="term" value="P:lipid biosynthetic process"/>
    <property type="evidence" value="ECO:0007669"/>
    <property type="project" value="TreeGrafter"/>
</dbReference>
<dbReference type="InterPro" id="IPR012223">
    <property type="entry name" value="TEII"/>
</dbReference>
<dbReference type="EMBL" id="NRQY01000001">
    <property type="protein sequence ID" value="RUT66538.1"/>
    <property type="molecule type" value="Genomic_DNA"/>
</dbReference>
<dbReference type="InterPro" id="IPR001031">
    <property type="entry name" value="Thioesterase"/>
</dbReference>
<comment type="similarity">
    <text evidence="1">Belongs to the thioesterase family.</text>
</comment>
<dbReference type="Proteomes" id="UP000286908">
    <property type="component" value="Unassembled WGS sequence"/>
</dbReference>
<dbReference type="InterPro" id="IPR029058">
    <property type="entry name" value="AB_hydrolase_fold"/>
</dbReference>
<dbReference type="SUPFAM" id="SSF53474">
    <property type="entry name" value="alpha/beta-Hydrolases"/>
    <property type="match status" value="1"/>
</dbReference>
<name>A0A433ZWL7_MORMO</name>
<proteinExistence type="inferred from homology"/>
<dbReference type="OrthoDB" id="8480037at2"/>
<evidence type="ECO:0000256" key="1">
    <source>
        <dbReference type="ARBA" id="ARBA00007169"/>
    </source>
</evidence>
<dbReference type="PANTHER" id="PTHR11487">
    <property type="entry name" value="THIOESTERASE"/>
    <property type="match status" value="1"/>
</dbReference>